<dbReference type="GO" id="GO:0006355">
    <property type="term" value="P:regulation of DNA-templated transcription"/>
    <property type="evidence" value="ECO:0007669"/>
    <property type="project" value="InterPro"/>
</dbReference>
<name>A0A090QL92_9GAMM</name>
<evidence type="ECO:0000256" key="1">
    <source>
        <dbReference type="SAM" id="MobiDB-lite"/>
    </source>
</evidence>
<evidence type="ECO:0000313" key="4">
    <source>
        <dbReference type="Proteomes" id="UP000029227"/>
    </source>
</evidence>
<dbReference type="InterPro" id="IPR016032">
    <property type="entry name" value="Sig_transdc_resp-reg_C-effctor"/>
</dbReference>
<dbReference type="GO" id="GO:0003677">
    <property type="term" value="F:DNA binding"/>
    <property type="evidence" value="ECO:0007669"/>
    <property type="project" value="InterPro"/>
</dbReference>
<proteinExistence type="predicted"/>
<protein>
    <recommendedName>
        <fullName evidence="5">OmpR/PhoB-type domain-containing protein</fullName>
    </recommendedName>
</protein>
<dbReference type="EMBL" id="BBMN01000002">
    <property type="protein sequence ID" value="GAL03696.1"/>
    <property type="molecule type" value="Genomic_DNA"/>
</dbReference>
<accession>A0A090QL92</accession>
<keyword evidence="2" id="KW-1133">Transmembrane helix</keyword>
<gene>
    <name evidence="3" type="ORF">JCM19237_6590</name>
</gene>
<reference evidence="3 4" key="1">
    <citation type="journal article" date="2014" name="Genome Announc.">
        <title>Draft Genome Sequences of Two Vibrionaceae Species, Vibrio ponticus C121 and Photobacterium aphoticum C119, Isolated as Coral Reef Microbiota.</title>
        <authorList>
            <person name="Al-saari N."/>
            <person name="Meirelles P.M."/>
            <person name="Mino S."/>
            <person name="Suda W."/>
            <person name="Oshima K."/>
            <person name="Hattori M."/>
            <person name="Ohkuma M."/>
            <person name="Thompson F.L."/>
            <person name="Gomez-Gil B."/>
            <person name="Sawabe T."/>
            <person name="Sawabe T."/>
        </authorList>
    </citation>
    <scope>NUCLEOTIDE SEQUENCE [LARGE SCALE GENOMIC DNA]</scope>
    <source>
        <strain evidence="3 4">JCM 19237</strain>
    </source>
</reference>
<feature type="transmembrane region" description="Helical" evidence="2">
    <location>
        <begin position="170"/>
        <end position="186"/>
    </location>
</feature>
<dbReference type="eggNOG" id="COG0745">
    <property type="taxonomic scope" value="Bacteria"/>
</dbReference>
<evidence type="ECO:0008006" key="5">
    <source>
        <dbReference type="Google" id="ProtNLM"/>
    </source>
</evidence>
<dbReference type="Proteomes" id="UP000029227">
    <property type="component" value="Unassembled WGS sequence"/>
</dbReference>
<dbReference type="AlphaFoldDB" id="A0A090QL92"/>
<dbReference type="SUPFAM" id="SSF46894">
    <property type="entry name" value="C-terminal effector domain of the bipartite response regulators"/>
    <property type="match status" value="1"/>
</dbReference>
<dbReference type="InterPro" id="IPR036388">
    <property type="entry name" value="WH-like_DNA-bd_sf"/>
</dbReference>
<organism evidence="3 4">
    <name type="scientific">Photobacterium aphoticum</name>
    <dbReference type="NCBI Taxonomy" id="754436"/>
    <lineage>
        <taxon>Bacteria</taxon>
        <taxon>Pseudomonadati</taxon>
        <taxon>Pseudomonadota</taxon>
        <taxon>Gammaproteobacteria</taxon>
        <taxon>Vibrionales</taxon>
        <taxon>Vibrionaceae</taxon>
        <taxon>Photobacterium</taxon>
    </lineage>
</organism>
<sequence length="187" mass="21215">MTTQTLTRCYRFPTVDFEPDLRLLVWRENNGNAIEHTALPDPSRPDTSLTVHESRLLEVLCYCAGEVISPESLYDKTFVQLDPYEDCHTNHYDLNTIFKSLTRKLERQGMMAIPIEAVPHYGFRVPLPDKACRKIHQSHDSSSDEPPLEPSEPESSPTEDIVKHSRLHKISVLLLALAGVAMIFASD</sequence>
<comment type="caution">
    <text evidence="3">The sequence shown here is derived from an EMBL/GenBank/DDBJ whole genome shotgun (WGS) entry which is preliminary data.</text>
</comment>
<evidence type="ECO:0000313" key="3">
    <source>
        <dbReference type="EMBL" id="GAL03696.1"/>
    </source>
</evidence>
<dbReference type="Gene3D" id="1.10.10.10">
    <property type="entry name" value="Winged helix-like DNA-binding domain superfamily/Winged helix DNA-binding domain"/>
    <property type="match status" value="1"/>
</dbReference>
<keyword evidence="2" id="KW-0812">Transmembrane</keyword>
<evidence type="ECO:0000256" key="2">
    <source>
        <dbReference type="SAM" id="Phobius"/>
    </source>
</evidence>
<keyword evidence="2" id="KW-0472">Membrane</keyword>
<dbReference type="STRING" id="754436.JCM19237_6590"/>
<feature type="region of interest" description="Disordered" evidence="1">
    <location>
        <begin position="134"/>
        <end position="161"/>
    </location>
</feature>